<proteinExistence type="predicted"/>
<name>A0ABU6SDQ2_9FABA</name>
<evidence type="ECO:0000259" key="1">
    <source>
        <dbReference type="PROSITE" id="PS50801"/>
    </source>
</evidence>
<evidence type="ECO:0000313" key="3">
    <source>
        <dbReference type="Proteomes" id="UP001341840"/>
    </source>
</evidence>
<dbReference type="Pfam" id="PF01740">
    <property type="entry name" value="STAS"/>
    <property type="match status" value="1"/>
</dbReference>
<dbReference type="PROSITE" id="PS50801">
    <property type="entry name" value="STAS"/>
    <property type="match status" value="1"/>
</dbReference>
<keyword evidence="3" id="KW-1185">Reference proteome</keyword>
<dbReference type="CDD" id="cd07042">
    <property type="entry name" value="STAS_SulP_like_sulfate_transporter"/>
    <property type="match status" value="1"/>
</dbReference>
<feature type="domain" description="STAS" evidence="1">
    <location>
        <begin position="1"/>
        <end position="67"/>
    </location>
</feature>
<reference evidence="2 3" key="1">
    <citation type="journal article" date="2023" name="Plants (Basel)">
        <title>Bridging the Gap: Combining Genomics and Transcriptomics Approaches to Understand Stylosanthes scabra, an Orphan Legume from the Brazilian Caatinga.</title>
        <authorList>
            <person name="Ferreira-Neto J.R.C."/>
            <person name="da Silva M.D."/>
            <person name="Binneck E."/>
            <person name="de Melo N.F."/>
            <person name="da Silva R.H."/>
            <person name="de Melo A.L.T.M."/>
            <person name="Pandolfi V."/>
            <person name="Bustamante F.O."/>
            <person name="Brasileiro-Vidal A.C."/>
            <person name="Benko-Iseppon A.M."/>
        </authorList>
    </citation>
    <scope>NUCLEOTIDE SEQUENCE [LARGE SCALE GENOMIC DNA]</scope>
    <source>
        <tissue evidence="2">Leaves</tissue>
    </source>
</reference>
<dbReference type="EMBL" id="JASCZI010060560">
    <property type="protein sequence ID" value="MED6133913.1"/>
    <property type="molecule type" value="Genomic_DNA"/>
</dbReference>
<dbReference type="SUPFAM" id="SSF52091">
    <property type="entry name" value="SpoIIaa-like"/>
    <property type="match status" value="1"/>
</dbReference>
<evidence type="ECO:0000313" key="2">
    <source>
        <dbReference type="EMBL" id="MED6133913.1"/>
    </source>
</evidence>
<organism evidence="2 3">
    <name type="scientific">Stylosanthes scabra</name>
    <dbReference type="NCBI Taxonomy" id="79078"/>
    <lineage>
        <taxon>Eukaryota</taxon>
        <taxon>Viridiplantae</taxon>
        <taxon>Streptophyta</taxon>
        <taxon>Embryophyta</taxon>
        <taxon>Tracheophyta</taxon>
        <taxon>Spermatophyta</taxon>
        <taxon>Magnoliopsida</taxon>
        <taxon>eudicotyledons</taxon>
        <taxon>Gunneridae</taxon>
        <taxon>Pentapetalae</taxon>
        <taxon>rosids</taxon>
        <taxon>fabids</taxon>
        <taxon>Fabales</taxon>
        <taxon>Fabaceae</taxon>
        <taxon>Papilionoideae</taxon>
        <taxon>50 kb inversion clade</taxon>
        <taxon>dalbergioids sensu lato</taxon>
        <taxon>Dalbergieae</taxon>
        <taxon>Pterocarpus clade</taxon>
        <taxon>Stylosanthes</taxon>
    </lineage>
</organism>
<gene>
    <name evidence="2" type="primary">SULTR3:4_2</name>
    <name evidence="2" type="ORF">PIB30_032714</name>
</gene>
<dbReference type="InterPro" id="IPR002645">
    <property type="entry name" value="STAS_dom"/>
</dbReference>
<dbReference type="Proteomes" id="UP001341840">
    <property type="component" value="Unassembled WGS sequence"/>
</dbReference>
<dbReference type="InterPro" id="IPR036513">
    <property type="entry name" value="STAS_dom_sf"/>
</dbReference>
<dbReference type="Gene3D" id="3.30.750.24">
    <property type="entry name" value="STAS domain"/>
    <property type="match status" value="1"/>
</dbReference>
<sequence length="75" mass="8024">MTAVTAIDTSGLDTLCELRKMLEKRSLQLVLANPVGSVMEKLHTSTVLDSFGLKGVYLTVGEAVADISSSWKAEP</sequence>
<protein>
    <submittedName>
        <fullName evidence="2">Sulfate transporter 3.4</fullName>
    </submittedName>
</protein>
<accession>A0ABU6SDQ2</accession>
<comment type="caution">
    <text evidence="2">The sequence shown here is derived from an EMBL/GenBank/DDBJ whole genome shotgun (WGS) entry which is preliminary data.</text>
</comment>